<dbReference type="PROSITE" id="PS00455">
    <property type="entry name" value="AMP_BINDING"/>
    <property type="match status" value="1"/>
</dbReference>
<dbReference type="Proteomes" id="UP000184185">
    <property type="component" value="Unassembled WGS sequence"/>
</dbReference>
<dbReference type="Gene3D" id="3.30.300.30">
    <property type="match status" value="1"/>
</dbReference>
<dbReference type="RefSeq" id="WP_072918105.1">
    <property type="nucleotide sequence ID" value="NZ_FQYQ01000017.1"/>
</dbReference>
<reference evidence="2 3" key="1">
    <citation type="submission" date="2016-11" db="EMBL/GenBank/DDBJ databases">
        <authorList>
            <person name="Jaros S."/>
            <person name="Januszkiewicz K."/>
            <person name="Wedrychowicz H."/>
        </authorList>
    </citation>
    <scope>NUCLEOTIDE SEQUENCE [LARGE SCALE GENOMIC DNA]</scope>
    <source>
        <strain evidence="2 3">DSM 14809</strain>
    </source>
</reference>
<dbReference type="InterPro" id="IPR020845">
    <property type="entry name" value="AMP-binding_CS"/>
</dbReference>
<accession>A0A1M6IE09</accession>
<dbReference type="InterPro" id="IPR000873">
    <property type="entry name" value="AMP-dep_synth/lig_dom"/>
</dbReference>
<gene>
    <name evidence="2" type="ORF">SAMN02745725_02284</name>
</gene>
<proteinExistence type="predicted"/>
<protein>
    <submittedName>
        <fullName evidence="2">Long-chain acyl-CoA synthetase</fullName>
    </submittedName>
</protein>
<evidence type="ECO:0000313" key="2">
    <source>
        <dbReference type="EMBL" id="SHJ32687.1"/>
    </source>
</evidence>
<feature type="domain" description="AMP-dependent synthetase/ligase" evidence="1">
    <location>
        <begin position="11"/>
        <end position="342"/>
    </location>
</feature>
<dbReference type="InterPro" id="IPR042099">
    <property type="entry name" value="ANL_N_sf"/>
</dbReference>
<evidence type="ECO:0000313" key="3">
    <source>
        <dbReference type="Proteomes" id="UP000184185"/>
    </source>
</evidence>
<dbReference type="EMBL" id="FQYQ01000017">
    <property type="protein sequence ID" value="SHJ32687.1"/>
    <property type="molecule type" value="Genomic_DNA"/>
</dbReference>
<dbReference type="OrthoDB" id="9803968at2"/>
<dbReference type="SUPFAM" id="SSF56801">
    <property type="entry name" value="Acetyl-CoA synthetase-like"/>
    <property type="match status" value="1"/>
</dbReference>
<evidence type="ECO:0000259" key="1">
    <source>
        <dbReference type="Pfam" id="PF00501"/>
    </source>
</evidence>
<sequence>MIKFLSEMQAWGDNIAFRILDGDSSINISFQQYGEMVQKCAYNLNQLTDGLKGKRVGIYCDSSCEYTMLVAAIMFSRAVAVPFNIRESIDNILYEVENAEIDYLVVDNDLVEEDSIKAKVLLLSDVFKSNGEKVELKDFSEEEKDSNVLMIYTSGTTGKPKGVVLSVGNIFGYRKSMYDENAPFEKLEGLRVYTNFPYYHIGGINGWITHFELGVTTYISKNPSNVLSDLEGETIDSAIVTPATLNLWKKTVSRGRMDRLGGAKLLVSAGAPVDITTVELFMEHGISYGQYYGMSESCGNITSNFDCKNHLKSVGKADPSVEVIIEDGEICVKGPGVMQEYYKNPEETEKTIINGVLHTGDLGYVAEDGYVYITGRKKNLIILSGGENVSPEELENALYKCEYVFECKVYAEDDRIGTTIYTDEENSETVLSFITELNSTLPIYKRIYRKNIQNVPLEKTASGKIKR</sequence>
<dbReference type="GO" id="GO:0016405">
    <property type="term" value="F:CoA-ligase activity"/>
    <property type="evidence" value="ECO:0007669"/>
    <property type="project" value="TreeGrafter"/>
</dbReference>
<keyword evidence="3" id="KW-1185">Reference proteome</keyword>
<organism evidence="2 3">
    <name type="scientific">Pseudobutyrivibrio xylanivorans DSM 14809</name>
    <dbReference type="NCBI Taxonomy" id="1123012"/>
    <lineage>
        <taxon>Bacteria</taxon>
        <taxon>Bacillati</taxon>
        <taxon>Bacillota</taxon>
        <taxon>Clostridia</taxon>
        <taxon>Lachnospirales</taxon>
        <taxon>Lachnospiraceae</taxon>
        <taxon>Pseudobutyrivibrio</taxon>
    </lineage>
</organism>
<dbReference type="Gene3D" id="3.40.50.12780">
    <property type="entry name" value="N-terminal domain of ligase-like"/>
    <property type="match status" value="1"/>
</dbReference>
<dbReference type="AlphaFoldDB" id="A0A1M6IE09"/>
<dbReference type="InterPro" id="IPR045851">
    <property type="entry name" value="AMP-bd_C_sf"/>
</dbReference>
<dbReference type="Pfam" id="PF00501">
    <property type="entry name" value="AMP-binding"/>
    <property type="match status" value="1"/>
</dbReference>
<dbReference type="PANTHER" id="PTHR24096">
    <property type="entry name" value="LONG-CHAIN-FATTY-ACID--COA LIGASE"/>
    <property type="match status" value="1"/>
</dbReference>
<name>A0A1M6IE09_PSEXY</name>